<dbReference type="AlphaFoldDB" id="T1BUB6"/>
<reference evidence="2" key="2">
    <citation type="journal article" date="2014" name="ISME J.">
        <title>Microbial stratification in low pH oxic and suboxic macroscopic growths along an acid mine drainage.</title>
        <authorList>
            <person name="Mendez-Garcia C."/>
            <person name="Mesa V."/>
            <person name="Sprenger R.R."/>
            <person name="Richter M."/>
            <person name="Diez M.S."/>
            <person name="Solano J."/>
            <person name="Bargiela R."/>
            <person name="Golyshina O.V."/>
            <person name="Manteca A."/>
            <person name="Ramos J.L."/>
            <person name="Gallego J.R."/>
            <person name="Llorente I."/>
            <person name="Martins Dos Santos V.A."/>
            <person name="Jensen O.N."/>
            <person name="Pelaez A.I."/>
            <person name="Sanchez J."/>
            <person name="Ferrer M."/>
        </authorList>
    </citation>
    <scope>NUCLEOTIDE SEQUENCE</scope>
</reference>
<evidence type="ECO:0000313" key="2">
    <source>
        <dbReference type="EMBL" id="EQD73457.1"/>
    </source>
</evidence>
<evidence type="ECO:0000256" key="1">
    <source>
        <dbReference type="SAM" id="MobiDB-lite"/>
    </source>
</evidence>
<dbReference type="Pfam" id="PF03692">
    <property type="entry name" value="CxxCxxCC"/>
    <property type="match status" value="1"/>
</dbReference>
<feature type="region of interest" description="Disordered" evidence="1">
    <location>
        <begin position="178"/>
        <end position="200"/>
    </location>
</feature>
<proteinExistence type="predicted"/>
<dbReference type="InterPro" id="IPR005358">
    <property type="entry name" value="Puta_zinc/iron-chelating_dom"/>
</dbReference>
<reference evidence="2" key="1">
    <citation type="submission" date="2013-08" db="EMBL/GenBank/DDBJ databases">
        <authorList>
            <person name="Mendez C."/>
            <person name="Richter M."/>
            <person name="Ferrer M."/>
            <person name="Sanchez J."/>
        </authorList>
    </citation>
    <scope>NUCLEOTIDE SEQUENCE</scope>
</reference>
<gene>
    <name evidence="2" type="ORF">B1B_03208</name>
</gene>
<comment type="caution">
    <text evidence="2">The sequence shown here is derived from an EMBL/GenBank/DDBJ whole genome shotgun (WGS) entry which is preliminary data.</text>
</comment>
<organism evidence="2">
    <name type="scientific">mine drainage metagenome</name>
    <dbReference type="NCBI Taxonomy" id="410659"/>
    <lineage>
        <taxon>unclassified sequences</taxon>
        <taxon>metagenomes</taxon>
        <taxon>ecological metagenomes</taxon>
    </lineage>
</organism>
<name>T1BUB6_9ZZZZ</name>
<protein>
    <submittedName>
        <fullName evidence="2">Protein belonging to Uncharacterized protein family UPF0153</fullName>
    </submittedName>
</protein>
<accession>T1BUB6</accession>
<dbReference type="EMBL" id="AUZY01001954">
    <property type="protein sequence ID" value="EQD73457.1"/>
    <property type="molecule type" value="Genomic_DNA"/>
</dbReference>
<sequence>MSSIQGLFPPGTDLSLVEGIPFRCRPGCGLCCYATPGVGPEELPGLIKAAPRLPMLGAPSNHLRIRSRPGGGACCALSTTRCTVYPSRPSPCRTFPIHTHLGVRPQLSLVLSCPGVPLTGILGKAGDLPRTEEPEGLATELSAVASTLRSTPTEALLRQTAHRLEALIRSSVRQGRWEEREPLQRDLGSSLPLPQPGDFPPSGVPGMDEPLENLPLFFEEGKGVLGLRQGNSGYQVLQFSEEGGEEDRLGEFPVPTYPPVLDEEARGLLDGYLRYLLRRDQFWFLAYGTLRDERDRTLREIVVSTLRQAGAHVVVRAKVRASLKGRAQEVLGAPALEEGIRAFDADLLDQPTFGTAF</sequence>